<keyword evidence="2 4" id="KW-0547">Nucleotide-binding</keyword>
<dbReference type="SUPFAM" id="SSF52540">
    <property type="entry name" value="P-loop containing nucleoside triphosphate hydrolases"/>
    <property type="match status" value="1"/>
</dbReference>
<accession>A0A7J7KHS3</accession>
<dbReference type="InterPro" id="IPR039812">
    <property type="entry name" value="Vesicle-fus_ATPase"/>
</dbReference>
<evidence type="ECO:0000256" key="4">
    <source>
        <dbReference type="RuleBase" id="RU367045"/>
    </source>
</evidence>
<keyword evidence="4" id="KW-0931">ER-Golgi transport</keyword>
<dbReference type="GO" id="GO:0016887">
    <property type="term" value="F:ATP hydrolysis activity"/>
    <property type="evidence" value="ECO:0007669"/>
    <property type="project" value="InterPro"/>
</dbReference>
<dbReference type="GO" id="GO:0005524">
    <property type="term" value="F:ATP binding"/>
    <property type="evidence" value="ECO:0007669"/>
    <property type="project" value="UniProtKB-UniRule"/>
</dbReference>
<comment type="cofactor">
    <cofactor evidence="4">
        <name>Mg(2+)</name>
        <dbReference type="ChEBI" id="CHEBI:18420"/>
    </cofactor>
    <text evidence="4">Binds 1 Mg(2+) ion per subunit.</text>
</comment>
<comment type="similarity">
    <text evidence="1 4">Belongs to the AAA ATPase family.</text>
</comment>
<dbReference type="Proteomes" id="UP000593567">
    <property type="component" value="Unassembled WGS sequence"/>
</dbReference>
<dbReference type="EC" id="3.6.4.6" evidence="4"/>
<evidence type="ECO:0000256" key="3">
    <source>
        <dbReference type="ARBA" id="ARBA00022840"/>
    </source>
</evidence>
<keyword evidence="3 4" id="KW-0067">ATP-binding</keyword>
<sequence length="69" mass="7794">MIGFTESAKCHAIKQVFDDAYKSPLSVIIMDDVERLLDYAAIGPRYSNLALQTLLTLLKKRPPQVHVIH</sequence>
<keyword evidence="4" id="KW-0963">Cytoplasm</keyword>
<dbReference type="InterPro" id="IPR027417">
    <property type="entry name" value="P-loop_NTPase"/>
</dbReference>
<dbReference type="EMBL" id="VXIV02000634">
    <property type="protein sequence ID" value="KAF6037026.1"/>
    <property type="molecule type" value="Genomic_DNA"/>
</dbReference>
<evidence type="ECO:0000313" key="6">
    <source>
        <dbReference type="Proteomes" id="UP000593567"/>
    </source>
</evidence>
<dbReference type="AlphaFoldDB" id="A0A7J7KHS3"/>
<comment type="function">
    <text evidence="4">Required for vesicle-mediated transport. Catalyzes the fusion of transport vesicles within the Golgi cisternae. Is also required for transport from the endoplasmic reticulum to the Golgi stack. Seems to function as a fusion protein required for the delivery of cargo proteins to all compartments of the Golgi stack independent of vesicle origin.</text>
</comment>
<keyword evidence="6" id="KW-1185">Reference proteome</keyword>
<keyword evidence="4" id="KW-0479">Metal-binding</keyword>
<keyword evidence="4" id="KW-0378">Hydrolase</keyword>
<dbReference type="GO" id="GO:0035494">
    <property type="term" value="P:SNARE complex disassembly"/>
    <property type="evidence" value="ECO:0007669"/>
    <property type="project" value="InterPro"/>
</dbReference>
<gene>
    <name evidence="5" type="ORF">EB796_004670</name>
</gene>
<dbReference type="GO" id="GO:0006891">
    <property type="term" value="P:intra-Golgi vesicle-mediated transport"/>
    <property type="evidence" value="ECO:0007669"/>
    <property type="project" value="TreeGrafter"/>
</dbReference>
<name>A0A7J7KHS3_BUGNE</name>
<proteinExistence type="inferred from homology"/>
<dbReference type="PANTHER" id="PTHR23078">
    <property type="entry name" value="VESICULAR-FUSION PROTEIN NSF"/>
    <property type="match status" value="1"/>
</dbReference>
<dbReference type="GO" id="GO:0046872">
    <property type="term" value="F:metal ion binding"/>
    <property type="evidence" value="ECO:0007669"/>
    <property type="project" value="UniProtKB-UniRule"/>
</dbReference>
<comment type="catalytic activity">
    <reaction evidence="4">
        <text>ATP + H2O = ADP + phosphate + H(+)</text>
        <dbReference type="Rhea" id="RHEA:13065"/>
        <dbReference type="ChEBI" id="CHEBI:15377"/>
        <dbReference type="ChEBI" id="CHEBI:15378"/>
        <dbReference type="ChEBI" id="CHEBI:30616"/>
        <dbReference type="ChEBI" id="CHEBI:43474"/>
        <dbReference type="ChEBI" id="CHEBI:456216"/>
        <dbReference type="EC" id="3.6.4.6"/>
    </reaction>
</comment>
<dbReference type="FunFam" id="3.40.50.300:FF:000166">
    <property type="entry name" value="vesicle-fusing ATPase isoform X1"/>
    <property type="match status" value="1"/>
</dbReference>
<organism evidence="5 6">
    <name type="scientific">Bugula neritina</name>
    <name type="common">Brown bryozoan</name>
    <name type="synonym">Sertularia neritina</name>
    <dbReference type="NCBI Taxonomy" id="10212"/>
    <lineage>
        <taxon>Eukaryota</taxon>
        <taxon>Metazoa</taxon>
        <taxon>Spiralia</taxon>
        <taxon>Lophotrochozoa</taxon>
        <taxon>Bryozoa</taxon>
        <taxon>Gymnolaemata</taxon>
        <taxon>Cheilostomatida</taxon>
        <taxon>Flustrina</taxon>
        <taxon>Buguloidea</taxon>
        <taxon>Bugulidae</taxon>
        <taxon>Bugula</taxon>
    </lineage>
</organism>
<comment type="subcellular location">
    <subcellularLocation>
        <location evidence="4">Cytoplasm</location>
    </subcellularLocation>
</comment>
<evidence type="ECO:0000256" key="2">
    <source>
        <dbReference type="ARBA" id="ARBA00022741"/>
    </source>
</evidence>
<dbReference type="OrthoDB" id="9982946at2759"/>
<evidence type="ECO:0000313" key="5">
    <source>
        <dbReference type="EMBL" id="KAF6037026.1"/>
    </source>
</evidence>
<dbReference type="Gene3D" id="3.40.50.300">
    <property type="entry name" value="P-loop containing nucleotide triphosphate hydrolases"/>
    <property type="match status" value="1"/>
</dbReference>
<dbReference type="GO" id="GO:0005795">
    <property type="term" value="C:Golgi stack"/>
    <property type="evidence" value="ECO:0007669"/>
    <property type="project" value="TreeGrafter"/>
</dbReference>
<keyword evidence="4" id="KW-0653">Protein transport</keyword>
<dbReference type="GO" id="GO:0043001">
    <property type="term" value="P:Golgi to plasma membrane protein transport"/>
    <property type="evidence" value="ECO:0007669"/>
    <property type="project" value="TreeGrafter"/>
</dbReference>
<comment type="caution">
    <text evidence="5">The sequence shown here is derived from an EMBL/GenBank/DDBJ whole genome shotgun (WGS) entry which is preliminary data.</text>
</comment>
<protein>
    <recommendedName>
        <fullName evidence="4">Vesicle-fusing ATPase</fullName>
        <ecNumber evidence="4">3.6.4.6</ecNumber>
    </recommendedName>
</protein>
<reference evidence="5" key="1">
    <citation type="submission" date="2020-06" db="EMBL/GenBank/DDBJ databases">
        <title>Draft genome of Bugula neritina, a colonial animal packing powerful symbionts and potential medicines.</title>
        <authorList>
            <person name="Rayko M."/>
        </authorList>
    </citation>
    <scope>NUCLEOTIDE SEQUENCE [LARGE SCALE GENOMIC DNA]</scope>
    <source>
        <strain evidence="5">Kwan_BN1</strain>
    </source>
</reference>
<keyword evidence="4" id="KW-0813">Transport</keyword>
<evidence type="ECO:0000256" key="1">
    <source>
        <dbReference type="ARBA" id="ARBA00006914"/>
    </source>
</evidence>
<keyword evidence="4" id="KW-0460">Magnesium</keyword>
<dbReference type="PANTHER" id="PTHR23078:SF3">
    <property type="entry name" value="VESICLE-FUSING ATPASE"/>
    <property type="match status" value="1"/>
</dbReference>